<evidence type="ECO:0000313" key="2">
    <source>
        <dbReference type="Proteomes" id="UP001620262"/>
    </source>
</evidence>
<dbReference type="PANTHER" id="PTHR47186">
    <property type="entry name" value="LEUCINE-RICH REPEAT-CONTAINING PROTEIN 57"/>
    <property type="match status" value="1"/>
</dbReference>
<comment type="caution">
    <text evidence="1">The sequence shown here is derived from an EMBL/GenBank/DDBJ whole genome shotgun (WGS) entry which is preliminary data.</text>
</comment>
<dbReference type="InterPro" id="IPR032675">
    <property type="entry name" value="LRR_dom_sf"/>
</dbReference>
<name>A0ABW8L1P1_9GAMM</name>
<dbReference type="Gene3D" id="3.80.10.10">
    <property type="entry name" value="Ribonuclease Inhibitor"/>
    <property type="match status" value="3"/>
</dbReference>
<dbReference type="RefSeq" id="WP_404676117.1">
    <property type="nucleotide sequence ID" value="NZ_JBJDOT010000030.1"/>
</dbReference>
<dbReference type="SUPFAM" id="SSF52058">
    <property type="entry name" value="L domain-like"/>
    <property type="match status" value="1"/>
</dbReference>
<gene>
    <name evidence="1" type="ORF">ACI2JU_18150</name>
</gene>
<evidence type="ECO:0008006" key="3">
    <source>
        <dbReference type="Google" id="ProtNLM"/>
    </source>
</evidence>
<protein>
    <recommendedName>
        <fullName evidence="3">Leucine-rich repeat domain-containing protein</fullName>
    </recommendedName>
</protein>
<reference evidence="1 2" key="1">
    <citation type="submission" date="2024-11" db="EMBL/GenBank/DDBJ databases">
        <title>The Natural Products Discovery Center: Release of the First 8490 Sequenced Strains for Exploring Actinobacteria Biosynthetic Diversity.</title>
        <authorList>
            <person name="Kalkreuter E."/>
            <person name="Kautsar S.A."/>
            <person name="Yang D."/>
            <person name="Bader C.D."/>
            <person name="Teijaro C.N."/>
            <person name="Fluegel L."/>
            <person name="Davis C.M."/>
            <person name="Simpson J.R."/>
            <person name="Lauterbach L."/>
            <person name="Steele A.D."/>
            <person name="Gui C."/>
            <person name="Meng S."/>
            <person name="Li G."/>
            <person name="Viehrig K."/>
            <person name="Ye F."/>
            <person name="Su P."/>
            <person name="Kiefer A.F."/>
            <person name="Nichols A."/>
            <person name="Cepeda A.J."/>
            <person name="Yan W."/>
            <person name="Fan B."/>
            <person name="Jiang Y."/>
            <person name="Adhikari A."/>
            <person name="Zheng C.-J."/>
            <person name="Schuster L."/>
            <person name="Cowan T.M."/>
            <person name="Smanski M.J."/>
            <person name="Chevrette M.G."/>
            <person name="De Carvalho L.P.S."/>
            <person name="Shen B."/>
        </authorList>
    </citation>
    <scope>NUCLEOTIDE SEQUENCE [LARGE SCALE GENOMIC DNA]</scope>
    <source>
        <strain evidence="1 2">NPDC078403</strain>
    </source>
</reference>
<organism evidence="1 2">
    <name type="scientific">Pseudoalteromonas rhizosphaerae</name>
    <dbReference type="NCBI Taxonomy" id="2518973"/>
    <lineage>
        <taxon>Bacteria</taxon>
        <taxon>Pseudomonadati</taxon>
        <taxon>Pseudomonadota</taxon>
        <taxon>Gammaproteobacteria</taxon>
        <taxon>Alteromonadales</taxon>
        <taxon>Pseudoalteromonadaceae</taxon>
        <taxon>Pseudoalteromonas</taxon>
    </lineage>
</organism>
<dbReference type="PANTHER" id="PTHR47186:SF61">
    <property type="entry name" value="LEUCINE-RICH REPEAT-CONTAINING PROTEIN 57-RELATED"/>
    <property type="match status" value="1"/>
</dbReference>
<sequence length="804" mass="91862">MTMKFNIEHIASYYKYLQESSNYPKDSLYELFLIGKLYRDKDVVKEISEILEKYAGKAQLKAFKTRNKLPEKLDDTGKLISTLVHFAAIDPGFPIGKLYNMLGYTRFFLSEESVAKKISKDPSIILRLQGITGLNITNVFASGIPEEFGTLSGVNTLYIKGPYTVLPDSFSNFKNLEVISLKTPCLQKVPEYFSQLKQLKELTIDQAKGGETVTLEMPTDLQQLSNLETLKLKGLTTKNIDQLKLPTSIRILELENLENLKTLPDLSSLKILEEIKVFDCPSLTKIPDNIHQLKTLKKVRFKRLPKVKEIDDTLVFMPDIGVIQLDDSIDIINTNTTLQVSKLTLYREDFLAYMIKNPESFPNLKELEIYSIKELPQLASGLESLPALETIACFGMNDCDFLFANLGACRKLSTLKLWNSEIEKLSETLKNIDLLDSLEIQRCPNLVIESDVLPQKINNLDLLNIKEFIPGERLIQTEKASFQSLSISNMKNFFSKIVAKSLRLYFSKATADPEIDYSAYFPKPEYLKKLQVIWSTAAIKDVLKHCPQLEKLFIENQNESEAALNVHPATQLKGLKLDYYKAQNVKELLQQMPNLQALSIENNQIIKDFPAVQLPHLEKLSLSRTELSSLAALEAPKLNDLEITLCYAFDKKAYAGLNQFTALQRLHLMGVGDDIKTIPESLTSLDLIDFNPHHKIEKLPDYVKEFSNLETLYFDGIHFIDFPKWVADLQHLQYLGINNCTFENAIPEYFKKLKLKEVKYFISKFSGNNIPSKTYQNLITPNYTKLKKKFSHEKLSFLFSADDY</sequence>
<dbReference type="Proteomes" id="UP001620262">
    <property type="component" value="Unassembled WGS sequence"/>
</dbReference>
<keyword evidence="2" id="KW-1185">Reference proteome</keyword>
<dbReference type="SUPFAM" id="SSF52047">
    <property type="entry name" value="RNI-like"/>
    <property type="match status" value="1"/>
</dbReference>
<accession>A0ABW8L1P1</accession>
<dbReference type="EMBL" id="JBJDOT010000030">
    <property type="protein sequence ID" value="MFK3865779.1"/>
    <property type="molecule type" value="Genomic_DNA"/>
</dbReference>
<proteinExistence type="predicted"/>
<evidence type="ECO:0000313" key="1">
    <source>
        <dbReference type="EMBL" id="MFK3865779.1"/>
    </source>
</evidence>